<evidence type="ECO:0000256" key="1">
    <source>
        <dbReference type="SAM" id="Coils"/>
    </source>
</evidence>
<dbReference type="InterPro" id="IPR000595">
    <property type="entry name" value="cNMP-bd_dom"/>
</dbReference>
<dbReference type="SUPFAM" id="SSF51206">
    <property type="entry name" value="cAMP-binding domain-like"/>
    <property type="match status" value="1"/>
</dbReference>
<feature type="domain" description="Cyclic nucleotide-binding" evidence="3">
    <location>
        <begin position="175"/>
        <end position="219"/>
    </location>
</feature>
<proteinExistence type="predicted"/>
<sequence length="251" mass="28226">MATLSELQTLLQKKTEELLIKDRTIETLQAELIIKNNRIAKLVSENEKLQNYQHQSKPKLSVVKTTDFLSAENASSSTSTTSVPPETKSQTVLSTPLLTDWHKNWFKDDSANDLRVFYSSNRKVPLKKTKRLAVSAESAEFQPTTTADRRKIMTRVGKDMSTKELLNKAIQDNELLQKLDAFQVREVVDCMHAIEFSKDSLIIKEGGQGSLLFAVEEAQNQSAEAHNQSLEASNLSMEGLVASPDREREKC</sequence>
<dbReference type="InterPro" id="IPR018490">
    <property type="entry name" value="cNMP-bd_dom_sf"/>
</dbReference>
<evidence type="ECO:0000313" key="4">
    <source>
        <dbReference type="EMBL" id="ESO11875.1"/>
    </source>
</evidence>
<accession>T1FRN3</accession>
<keyword evidence="1" id="KW-0175">Coiled coil</keyword>
<feature type="compositionally biased region" description="Polar residues" evidence="2">
    <location>
        <begin position="223"/>
        <end position="236"/>
    </location>
</feature>
<dbReference type="KEGG" id="hro:HELRODRAFT_190069"/>
<feature type="coiled-coil region" evidence="1">
    <location>
        <begin position="11"/>
        <end position="45"/>
    </location>
</feature>
<evidence type="ECO:0000256" key="2">
    <source>
        <dbReference type="SAM" id="MobiDB-lite"/>
    </source>
</evidence>
<dbReference type="AlphaFoldDB" id="T1FRN3"/>
<dbReference type="PROSITE" id="PS50042">
    <property type="entry name" value="CNMP_BINDING_3"/>
    <property type="match status" value="1"/>
</dbReference>
<evidence type="ECO:0000313" key="6">
    <source>
        <dbReference type="Proteomes" id="UP000015101"/>
    </source>
</evidence>
<evidence type="ECO:0000259" key="3">
    <source>
        <dbReference type="PROSITE" id="PS50042"/>
    </source>
</evidence>
<dbReference type="EMBL" id="KB095812">
    <property type="protein sequence ID" value="ESO11875.1"/>
    <property type="molecule type" value="Genomic_DNA"/>
</dbReference>
<gene>
    <name evidence="5" type="primary">20211480</name>
    <name evidence="4" type="ORF">HELRODRAFT_190069</name>
</gene>
<keyword evidence="6" id="KW-1185">Reference proteome</keyword>
<dbReference type="eggNOG" id="KOG0614">
    <property type="taxonomic scope" value="Eukaryota"/>
</dbReference>
<dbReference type="STRING" id="6412.T1FRN3"/>
<dbReference type="OrthoDB" id="63267at2759"/>
<dbReference type="Gene3D" id="2.60.120.10">
    <property type="entry name" value="Jelly Rolls"/>
    <property type="match status" value="1"/>
</dbReference>
<feature type="region of interest" description="Disordered" evidence="2">
    <location>
        <begin position="223"/>
        <end position="251"/>
    </location>
</feature>
<reference evidence="4 6" key="2">
    <citation type="journal article" date="2013" name="Nature">
        <title>Insights into bilaterian evolution from three spiralian genomes.</title>
        <authorList>
            <person name="Simakov O."/>
            <person name="Marletaz F."/>
            <person name="Cho S.J."/>
            <person name="Edsinger-Gonzales E."/>
            <person name="Havlak P."/>
            <person name="Hellsten U."/>
            <person name="Kuo D.H."/>
            <person name="Larsson T."/>
            <person name="Lv J."/>
            <person name="Arendt D."/>
            <person name="Savage R."/>
            <person name="Osoegawa K."/>
            <person name="de Jong P."/>
            <person name="Grimwood J."/>
            <person name="Chapman J.A."/>
            <person name="Shapiro H."/>
            <person name="Aerts A."/>
            <person name="Otillar R.P."/>
            <person name="Terry A.Y."/>
            <person name="Boore J.L."/>
            <person name="Grigoriev I.V."/>
            <person name="Lindberg D.R."/>
            <person name="Seaver E.C."/>
            <person name="Weisblat D.A."/>
            <person name="Putnam N.H."/>
            <person name="Rokhsar D.S."/>
        </authorList>
    </citation>
    <scope>NUCLEOTIDE SEQUENCE</scope>
</reference>
<dbReference type="InParanoid" id="T1FRN3"/>
<dbReference type="Gene3D" id="1.20.5.170">
    <property type="match status" value="1"/>
</dbReference>
<dbReference type="RefSeq" id="XP_009010363.1">
    <property type="nucleotide sequence ID" value="XM_009012115.1"/>
</dbReference>
<dbReference type="EMBL" id="AMQM01002610">
    <property type="status" value="NOT_ANNOTATED_CDS"/>
    <property type="molecule type" value="Genomic_DNA"/>
</dbReference>
<reference evidence="5" key="3">
    <citation type="submission" date="2015-06" db="UniProtKB">
        <authorList>
            <consortium name="EnsemblMetazoa"/>
        </authorList>
    </citation>
    <scope>IDENTIFICATION</scope>
</reference>
<dbReference type="Proteomes" id="UP000015101">
    <property type="component" value="Unassembled WGS sequence"/>
</dbReference>
<dbReference type="InterPro" id="IPR014710">
    <property type="entry name" value="RmlC-like_jellyroll"/>
</dbReference>
<protein>
    <recommendedName>
        <fullName evidence="3">Cyclic nucleotide-binding domain-containing protein</fullName>
    </recommendedName>
</protein>
<name>T1FRN3_HELRO</name>
<dbReference type="HOGENOM" id="CLU_1108106_0_0_1"/>
<dbReference type="CTD" id="20211480"/>
<dbReference type="GeneID" id="20211480"/>
<evidence type="ECO:0000313" key="5">
    <source>
        <dbReference type="EnsemblMetazoa" id="HelroP190069"/>
    </source>
</evidence>
<dbReference type="EnsemblMetazoa" id="HelroT190069">
    <property type="protein sequence ID" value="HelroP190069"/>
    <property type="gene ID" value="HelroG190069"/>
</dbReference>
<organism evidence="5 6">
    <name type="scientific">Helobdella robusta</name>
    <name type="common">Californian leech</name>
    <dbReference type="NCBI Taxonomy" id="6412"/>
    <lineage>
        <taxon>Eukaryota</taxon>
        <taxon>Metazoa</taxon>
        <taxon>Spiralia</taxon>
        <taxon>Lophotrochozoa</taxon>
        <taxon>Annelida</taxon>
        <taxon>Clitellata</taxon>
        <taxon>Hirudinea</taxon>
        <taxon>Rhynchobdellida</taxon>
        <taxon>Glossiphoniidae</taxon>
        <taxon>Helobdella</taxon>
    </lineage>
</organism>
<reference evidence="6" key="1">
    <citation type="submission" date="2012-12" db="EMBL/GenBank/DDBJ databases">
        <authorList>
            <person name="Hellsten U."/>
            <person name="Grimwood J."/>
            <person name="Chapman J.A."/>
            <person name="Shapiro H."/>
            <person name="Aerts A."/>
            <person name="Otillar R.P."/>
            <person name="Terry A.Y."/>
            <person name="Boore J.L."/>
            <person name="Simakov O."/>
            <person name="Marletaz F."/>
            <person name="Cho S.-J."/>
            <person name="Edsinger-Gonzales E."/>
            <person name="Havlak P."/>
            <person name="Kuo D.-H."/>
            <person name="Larsson T."/>
            <person name="Lv J."/>
            <person name="Arendt D."/>
            <person name="Savage R."/>
            <person name="Osoegawa K."/>
            <person name="de Jong P."/>
            <person name="Lindberg D.R."/>
            <person name="Seaver E.C."/>
            <person name="Weisblat D.A."/>
            <person name="Putnam N.H."/>
            <person name="Grigoriev I.V."/>
            <person name="Rokhsar D.S."/>
        </authorList>
    </citation>
    <scope>NUCLEOTIDE SEQUENCE</scope>
</reference>